<dbReference type="InterPro" id="IPR036397">
    <property type="entry name" value="RNaseH_sf"/>
</dbReference>
<dbReference type="AlphaFoldDB" id="A0A4Y2CHD6"/>
<dbReference type="EMBL" id="BGPR01000194">
    <property type="protein sequence ID" value="GBM03750.1"/>
    <property type="molecule type" value="Genomic_DNA"/>
</dbReference>
<dbReference type="OrthoDB" id="616263at2759"/>
<reference evidence="1 2" key="1">
    <citation type="journal article" date="2019" name="Sci. Rep.">
        <title>Orb-weaving spider Araneus ventricosus genome elucidates the spidroin gene catalogue.</title>
        <authorList>
            <person name="Kono N."/>
            <person name="Nakamura H."/>
            <person name="Ohtoshi R."/>
            <person name="Moran D.A.P."/>
            <person name="Shinohara A."/>
            <person name="Yoshida Y."/>
            <person name="Fujiwara M."/>
            <person name="Mori M."/>
            <person name="Tomita M."/>
            <person name="Arakawa K."/>
        </authorList>
    </citation>
    <scope>NUCLEOTIDE SEQUENCE [LARGE SCALE GENOMIC DNA]</scope>
</reference>
<gene>
    <name evidence="1" type="ORF">AVEN_134965_1</name>
</gene>
<protein>
    <recommendedName>
        <fullName evidence="3">Mariner Mos1 transposase</fullName>
    </recommendedName>
</protein>
<name>A0A4Y2CHD6_ARAVE</name>
<dbReference type="PANTHER" id="PTHR46060">
    <property type="entry name" value="MARINER MOS1 TRANSPOSASE-LIKE PROTEIN"/>
    <property type="match status" value="1"/>
</dbReference>
<sequence>MLSDGVILLHDNTHIARKTQELLQKFKWKVWSHPPRPYSPDLVPNLSSKHLYRTRFSLGSNMKTAAKNWINGQGRDFYQAGLKKLVLRSDKCLNRFGDYVEK</sequence>
<dbReference type="GO" id="GO:0003676">
    <property type="term" value="F:nucleic acid binding"/>
    <property type="evidence" value="ECO:0007669"/>
    <property type="project" value="InterPro"/>
</dbReference>
<dbReference type="Gene3D" id="3.30.420.10">
    <property type="entry name" value="Ribonuclease H-like superfamily/Ribonuclease H"/>
    <property type="match status" value="1"/>
</dbReference>
<dbReference type="Proteomes" id="UP000499080">
    <property type="component" value="Unassembled WGS sequence"/>
</dbReference>
<evidence type="ECO:0008006" key="3">
    <source>
        <dbReference type="Google" id="ProtNLM"/>
    </source>
</evidence>
<evidence type="ECO:0000313" key="2">
    <source>
        <dbReference type="Proteomes" id="UP000499080"/>
    </source>
</evidence>
<accession>A0A4Y2CHD6</accession>
<proteinExistence type="predicted"/>
<keyword evidence="2" id="KW-1185">Reference proteome</keyword>
<comment type="caution">
    <text evidence="1">The sequence shown here is derived from an EMBL/GenBank/DDBJ whole genome shotgun (WGS) entry which is preliminary data.</text>
</comment>
<evidence type="ECO:0000313" key="1">
    <source>
        <dbReference type="EMBL" id="GBM03750.1"/>
    </source>
</evidence>
<organism evidence="1 2">
    <name type="scientific">Araneus ventricosus</name>
    <name type="common">Orbweaver spider</name>
    <name type="synonym">Epeira ventricosa</name>
    <dbReference type="NCBI Taxonomy" id="182803"/>
    <lineage>
        <taxon>Eukaryota</taxon>
        <taxon>Metazoa</taxon>
        <taxon>Ecdysozoa</taxon>
        <taxon>Arthropoda</taxon>
        <taxon>Chelicerata</taxon>
        <taxon>Arachnida</taxon>
        <taxon>Araneae</taxon>
        <taxon>Araneomorphae</taxon>
        <taxon>Entelegynae</taxon>
        <taxon>Araneoidea</taxon>
        <taxon>Araneidae</taxon>
        <taxon>Araneus</taxon>
    </lineage>
</organism>
<dbReference type="InterPro" id="IPR052709">
    <property type="entry name" value="Transposase-MT_Hybrid"/>
</dbReference>
<dbReference type="PANTHER" id="PTHR46060:SF3">
    <property type="entry name" value="PROTEIN GVQW3"/>
    <property type="match status" value="1"/>
</dbReference>